<dbReference type="HOGENOM" id="CLU_097655_2_1_1"/>
<dbReference type="GeneID" id="4588322"/>
<gene>
    <name evidence="2" type="ORF">NFIA_096730</name>
</gene>
<proteinExistence type="predicted"/>
<dbReference type="OMA" id="QSGHEHE"/>
<dbReference type="OrthoDB" id="5335351at2759"/>
<dbReference type="KEGG" id="nfi:NFIA_096730"/>
<protein>
    <submittedName>
        <fullName evidence="2">Uncharacterized protein</fullName>
    </submittedName>
</protein>
<dbReference type="AlphaFoldDB" id="A1DB11"/>
<evidence type="ECO:0000313" key="2">
    <source>
        <dbReference type="EMBL" id="EAW20051.1"/>
    </source>
</evidence>
<dbReference type="EMBL" id="DS027694">
    <property type="protein sequence ID" value="EAW20051.1"/>
    <property type="molecule type" value="Genomic_DNA"/>
</dbReference>
<keyword evidence="3" id="KW-1185">Reference proteome</keyword>
<dbReference type="eggNOG" id="ENOG502SCKF">
    <property type="taxonomic scope" value="Eukaryota"/>
</dbReference>
<sequence>MDSLGGPTHVKASIDYGDHGSGPDQQKSLDEHHNVPQVRRQLAEDLSQCHWTKLEQIYSDIMKQHGDAEEELRARSLRFLEIFTAWSQSAVLRDESRALKRFKTQSQHVQTSQEDLENRRKHYADVVKAFESALALLNNAPKS</sequence>
<dbReference type="RefSeq" id="XP_001261948.1">
    <property type="nucleotide sequence ID" value="XM_001261947.1"/>
</dbReference>
<dbReference type="STRING" id="331117.A1DB11"/>
<reference evidence="3" key="1">
    <citation type="journal article" date="2008" name="PLoS Genet.">
        <title>Genomic islands in the pathogenic filamentous fungus Aspergillus fumigatus.</title>
        <authorList>
            <person name="Fedorova N.D."/>
            <person name="Khaldi N."/>
            <person name="Joardar V.S."/>
            <person name="Maiti R."/>
            <person name="Amedeo P."/>
            <person name="Anderson M.J."/>
            <person name="Crabtree J."/>
            <person name="Silva J.C."/>
            <person name="Badger J.H."/>
            <person name="Albarraq A."/>
            <person name="Angiuoli S."/>
            <person name="Bussey H."/>
            <person name="Bowyer P."/>
            <person name="Cotty P.J."/>
            <person name="Dyer P.S."/>
            <person name="Egan A."/>
            <person name="Galens K."/>
            <person name="Fraser-Liggett C.M."/>
            <person name="Haas B.J."/>
            <person name="Inman J.M."/>
            <person name="Kent R."/>
            <person name="Lemieux S."/>
            <person name="Malavazi I."/>
            <person name="Orvis J."/>
            <person name="Roemer T."/>
            <person name="Ronning C.M."/>
            <person name="Sundaram J.P."/>
            <person name="Sutton G."/>
            <person name="Turner G."/>
            <person name="Venter J.C."/>
            <person name="White O.R."/>
            <person name="Whitty B.R."/>
            <person name="Youngman P."/>
            <person name="Wolfe K.H."/>
            <person name="Goldman G.H."/>
            <person name="Wortman J.R."/>
            <person name="Jiang B."/>
            <person name="Denning D.W."/>
            <person name="Nierman W.C."/>
        </authorList>
    </citation>
    <scope>NUCLEOTIDE SEQUENCE [LARGE SCALE GENOMIC DNA]</scope>
    <source>
        <strain evidence="3">ATCC 1020 / DSM 3700 / CBS 544.65 / FGSC A1164 / JCM 1740 / NRRL 181 / WB 181</strain>
    </source>
</reference>
<name>A1DB11_NEOFI</name>
<evidence type="ECO:0000256" key="1">
    <source>
        <dbReference type="SAM" id="MobiDB-lite"/>
    </source>
</evidence>
<dbReference type="Proteomes" id="UP000006702">
    <property type="component" value="Unassembled WGS sequence"/>
</dbReference>
<dbReference type="VEuPathDB" id="FungiDB:NFIA_096730"/>
<feature type="region of interest" description="Disordered" evidence="1">
    <location>
        <begin position="1"/>
        <end position="41"/>
    </location>
</feature>
<accession>A1DB11</accession>
<evidence type="ECO:0000313" key="3">
    <source>
        <dbReference type="Proteomes" id="UP000006702"/>
    </source>
</evidence>
<organism evidence="2 3">
    <name type="scientific">Neosartorya fischeri (strain ATCC 1020 / DSM 3700 / CBS 544.65 / FGSC A1164 / JCM 1740 / NRRL 181 / WB 181)</name>
    <name type="common">Aspergillus fischerianus</name>
    <dbReference type="NCBI Taxonomy" id="331117"/>
    <lineage>
        <taxon>Eukaryota</taxon>
        <taxon>Fungi</taxon>
        <taxon>Dikarya</taxon>
        <taxon>Ascomycota</taxon>
        <taxon>Pezizomycotina</taxon>
        <taxon>Eurotiomycetes</taxon>
        <taxon>Eurotiomycetidae</taxon>
        <taxon>Eurotiales</taxon>
        <taxon>Aspergillaceae</taxon>
        <taxon>Aspergillus</taxon>
        <taxon>Aspergillus subgen. Fumigati</taxon>
    </lineage>
</organism>